<comment type="caution">
    <text evidence="1">The sequence shown here is derived from an EMBL/GenBank/DDBJ whole genome shotgun (WGS) entry which is preliminary data.</text>
</comment>
<dbReference type="EMBL" id="JARLKY010000073">
    <property type="protein sequence ID" value="MEC0230594.1"/>
    <property type="molecule type" value="Genomic_DNA"/>
</dbReference>
<proteinExistence type="predicted"/>
<name>A0ABU6GAF0_9BACL</name>
<dbReference type="RefSeq" id="WP_326074610.1">
    <property type="nucleotide sequence ID" value="NZ_JARLKY010000073.1"/>
</dbReference>
<accession>A0ABU6GAF0</accession>
<organism evidence="1 2">
    <name type="scientific">Paenibacillus alba</name>
    <dbReference type="NCBI Taxonomy" id="1197127"/>
    <lineage>
        <taxon>Bacteria</taxon>
        <taxon>Bacillati</taxon>
        <taxon>Bacillota</taxon>
        <taxon>Bacilli</taxon>
        <taxon>Bacillales</taxon>
        <taxon>Paenibacillaceae</taxon>
        <taxon>Paenibacillus</taxon>
    </lineage>
</organism>
<gene>
    <name evidence="1" type="ORF">P4I72_26015</name>
</gene>
<protein>
    <submittedName>
        <fullName evidence="1">Uncharacterized protein</fullName>
    </submittedName>
</protein>
<sequence>MSNVNIDEPNEIILSTHSEASWGRRRQELRDWTDSHKLRRQPKRTLLLDEVYVDAELHRTLTLLREKHIQTEFSCAGVSVLDEPEDHSLYAYLTLIASKEAENFIQSTMKLMRHRLMVTFEPNRSRYDLSSFYIGHNRSFCRLLERSAELFEV</sequence>
<evidence type="ECO:0000313" key="2">
    <source>
        <dbReference type="Proteomes" id="UP001338137"/>
    </source>
</evidence>
<reference evidence="1 2" key="1">
    <citation type="submission" date="2023-03" db="EMBL/GenBank/DDBJ databases">
        <title>Bacillus Genome Sequencing.</title>
        <authorList>
            <person name="Dunlap C."/>
        </authorList>
    </citation>
    <scope>NUCLEOTIDE SEQUENCE [LARGE SCALE GENOMIC DNA]</scope>
    <source>
        <strain evidence="1 2">BD-533</strain>
    </source>
</reference>
<evidence type="ECO:0000313" key="1">
    <source>
        <dbReference type="EMBL" id="MEC0230594.1"/>
    </source>
</evidence>
<dbReference type="Proteomes" id="UP001338137">
    <property type="component" value="Unassembled WGS sequence"/>
</dbReference>
<keyword evidence="2" id="KW-1185">Reference proteome</keyword>